<dbReference type="InterPro" id="IPR010710">
    <property type="entry name" value="DUF1289"/>
</dbReference>
<dbReference type="PANTHER" id="PTHR35175:SF2">
    <property type="entry name" value="DUF1289 DOMAIN-CONTAINING PROTEIN"/>
    <property type="match status" value="1"/>
</dbReference>
<dbReference type="PANTHER" id="PTHR35175">
    <property type="entry name" value="DUF1289 DOMAIN-CONTAINING PROTEIN"/>
    <property type="match status" value="1"/>
</dbReference>
<keyword evidence="3" id="KW-1185">Reference proteome</keyword>
<dbReference type="EMBL" id="CP136865">
    <property type="protein sequence ID" value="WOJ96269.1"/>
    <property type="molecule type" value="Genomic_DNA"/>
</dbReference>
<protein>
    <submittedName>
        <fullName evidence="2">DUF1289 domain-containing protein</fullName>
    </submittedName>
</protein>
<organism evidence="2 3">
    <name type="scientific">Congregibacter brevis</name>
    <dbReference type="NCBI Taxonomy" id="3081201"/>
    <lineage>
        <taxon>Bacteria</taxon>
        <taxon>Pseudomonadati</taxon>
        <taxon>Pseudomonadota</taxon>
        <taxon>Gammaproteobacteria</taxon>
        <taxon>Cellvibrionales</taxon>
        <taxon>Halieaceae</taxon>
        <taxon>Congregibacter</taxon>
    </lineage>
</organism>
<feature type="region of interest" description="Disordered" evidence="1">
    <location>
        <begin position="1"/>
        <end position="21"/>
    </location>
</feature>
<dbReference type="Pfam" id="PF06945">
    <property type="entry name" value="DUF1289"/>
    <property type="match status" value="1"/>
</dbReference>
<name>A0ABZ0IBR8_9GAMM</name>
<evidence type="ECO:0000313" key="3">
    <source>
        <dbReference type="Proteomes" id="UP001626549"/>
    </source>
</evidence>
<evidence type="ECO:0000256" key="1">
    <source>
        <dbReference type="SAM" id="MobiDB-lite"/>
    </source>
</evidence>
<reference evidence="2 3" key="1">
    <citation type="submission" date="2023-10" db="EMBL/GenBank/DDBJ databases">
        <title>Two novel species belonging to the OM43/NOR5 clade.</title>
        <authorList>
            <person name="Park M."/>
        </authorList>
    </citation>
    <scope>NUCLEOTIDE SEQUENCE [LARGE SCALE GENOMIC DNA]</scope>
    <source>
        <strain evidence="2 3">IMCC45268</strain>
    </source>
</reference>
<gene>
    <name evidence="2" type="ORF">R0137_13575</name>
</gene>
<proteinExistence type="predicted"/>
<evidence type="ECO:0000313" key="2">
    <source>
        <dbReference type="EMBL" id="WOJ96269.1"/>
    </source>
</evidence>
<dbReference type="Proteomes" id="UP001626549">
    <property type="component" value="Chromosome"/>
</dbReference>
<sequence length="77" mass="8510">MIDSLDWKAGPEGAASAEEPGSPCVSICALDENDICMGCYRSAEEITDWFMASAAQKREMLDRAKERREADSPIRLL</sequence>
<feature type="compositionally biased region" description="Low complexity" evidence="1">
    <location>
        <begin position="10"/>
        <end position="21"/>
    </location>
</feature>
<dbReference type="RefSeq" id="WP_407326951.1">
    <property type="nucleotide sequence ID" value="NZ_CP136865.1"/>
</dbReference>
<accession>A0ABZ0IBR8</accession>